<keyword evidence="4" id="KW-0547">Nucleotide-binding</keyword>
<dbReference type="InterPro" id="IPR017438">
    <property type="entry name" value="ATP-NAD_kinase_N"/>
</dbReference>
<keyword evidence="6" id="KW-0067">ATP-binding</keyword>
<evidence type="ECO:0000313" key="10">
    <source>
        <dbReference type="EMBL" id="BDE96603.1"/>
    </source>
</evidence>
<dbReference type="NCBIfam" id="TIGR00147">
    <property type="entry name" value="YegS/Rv2252/BmrU family lipid kinase"/>
    <property type="match status" value="1"/>
</dbReference>
<reference evidence="10 11" key="1">
    <citation type="submission" date="2022-01" db="EMBL/GenBank/DDBJ databases">
        <title>Novel bile acid biosynthetic pathways are enriched in the microbiome of centenarians.</title>
        <authorList>
            <person name="Sato Y."/>
            <person name="Atarashi K."/>
            <person name="Plichta R.D."/>
            <person name="Arai Y."/>
            <person name="Sasajima S."/>
            <person name="Kearney M.S."/>
            <person name="Suda W."/>
            <person name="Takeshita K."/>
            <person name="Sasaki T."/>
            <person name="Okamoto S."/>
            <person name="Skelly N.A."/>
            <person name="Okamura Y."/>
            <person name="Vlamakis H."/>
            <person name="Li Y."/>
            <person name="Tanoue T."/>
            <person name="Takei H."/>
            <person name="Nittono H."/>
            <person name="Narushima S."/>
            <person name="Irie J."/>
            <person name="Itoh H."/>
            <person name="Moriya K."/>
            <person name="Sugiura Y."/>
            <person name="Suematsu M."/>
            <person name="Moritoki N."/>
            <person name="Shibata S."/>
            <person name="Littman R.D."/>
            <person name="Fischbach A.M."/>
            <person name="Uwamino Y."/>
            <person name="Inoue T."/>
            <person name="Honda A."/>
            <person name="Hattori M."/>
            <person name="Murai T."/>
            <person name="Xavier J.R."/>
            <person name="Hirose N."/>
            <person name="Honda K."/>
        </authorList>
    </citation>
    <scope>NUCLEOTIDE SEQUENCE [LARGE SCALE GENOMIC DNA]</scope>
    <source>
        <strain evidence="10 11">CE91-St30</strain>
    </source>
</reference>
<dbReference type="Gene3D" id="3.40.50.10330">
    <property type="entry name" value="Probable inorganic polyphosphate/atp-NAD kinase, domain 1"/>
    <property type="match status" value="1"/>
</dbReference>
<name>A0ABN6MF71_9ACTN</name>
<dbReference type="Pfam" id="PF00781">
    <property type="entry name" value="DAGK_cat"/>
    <property type="match status" value="1"/>
</dbReference>
<dbReference type="SMART" id="SM00046">
    <property type="entry name" value="DAGKc"/>
    <property type="match status" value="1"/>
</dbReference>
<dbReference type="Gene3D" id="2.60.200.40">
    <property type="match status" value="1"/>
</dbReference>
<evidence type="ECO:0000256" key="5">
    <source>
        <dbReference type="ARBA" id="ARBA00022777"/>
    </source>
</evidence>
<keyword evidence="7" id="KW-0443">Lipid metabolism</keyword>
<evidence type="ECO:0000313" key="11">
    <source>
        <dbReference type="Proteomes" id="UP001320544"/>
    </source>
</evidence>
<dbReference type="InterPro" id="IPR016064">
    <property type="entry name" value="NAD/diacylglycerol_kinase_sf"/>
</dbReference>
<dbReference type="PANTHER" id="PTHR12358:SF54">
    <property type="entry name" value="SPHINGOSINE KINASE RELATED PROTEIN"/>
    <property type="match status" value="1"/>
</dbReference>
<dbReference type="PANTHER" id="PTHR12358">
    <property type="entry name" value="SPHINGOSINE KINASE"/>
    <property type="match status" value="1"/>
</dbReference>
<evidence type="ECO:0000256" key="2">
    <source>
        <dbReference type="ARBA" id="ARBA00005983"/>
    </source>
</evidence>
<keyword evidence="5 10" id="KW-0418">Kinase</keyword>
<evidence type="ECO:0000256" key="1">
    <source>
        <dbReference type="ARBA" id="ARBA00001946"/>
    </source>
</evidence>
<organism evidence="10 11">
    <name type="scientific">Raoultibacter timonensis</name>
    <dbReference type="NCBI Taxonomy" id="1907662"/>
    <lineage>
        <taxon>Bacteria</taxon>
        <taxon>Bacillati</taxon>
        <taxon>Actinomycetota</taxon>
        <taxon>Coriobacteriia</taxon>
        <taxon>Eggerthellales</taxon>
        <taxon>Eggerthellaceae</taxon>
        <taxon>Raoultibacter</taxon>
    </lineage>
</organism>
<dbReference type="InterPro" id="IPR001206">
    <property type="entry name" value="Diacylglycerol_kinase_cat_dom"/>
</dbReference>
<keyword evidence="3" id="KW-0808">Transferase</keyword>
<dbReference type="Proteomes" id="UP001320544">
    <property type="component" value="Chromosome"/>
</dbReference>
<proteinExistence type="inferred from homology"/>
<evidence type="ECO:0000256" key="8">
    <source>
        <dbReference type="ARBA" id="ARBA00023264"/>
    </source>
</evidence>
<dbReference type="InterPro" id="IPR050187">
    <property type="entry name" value="Lipid_Phosphate_FormReg"/>
</dbReference>
<evidence type="ECO:0000256" key="4">
    <source>
        <dbReference type="ARBA" id="ARBA00022741"/>
    </source>
</evidence>
<dbReference type="RefSeq" id="WP_244385854.1">
    <property type="nucleotide sequence ID" value="NZ_AP025564.1"/>
</dbReference>
<sequence length="303" mass="32241">MTHLGKTLLVANPVAQNGNGAAAAQRAGDELRRLLPEGCFDLVMTEYPLHGKRIAGQATGYDSVVALGGDGLIHEVANGLMSIDEGARPALGVLPMGSGNDYARTLGLSFDLEKSLAQLASASPRPFDLGLCNGEFFVETLSFGLDAAIALDTVERRKRTGKTGTQLFLASGIDMLLHQLKEHRFTAIIDGGEPFCGAMLMFAVQIGPTYGGGFRICPDARTDDGLLDLCIAHPPLGIPKAVFMFLLAKNAHHTGFKQLEFRRAATLSLRFDGQPPAQIDGEPVPAEKYDIAVARKALCVLAP</sequence>
<comment type="cofactor">
    <cofactor evidence="1">
        <name>Mg(2+)</name>
        <dbReference type="ChEBI" id="CHEBI:18420"/>
    </cofactor>
</comment>
<evidence type="ECO:0000256" key="3">
    <source>
        <dbReference type="ARBA" id="ARBA00022679"/>
    </source>
</evidence>
<evidence type="ECO:0000256" key="7">
    <source>
        <dbReference type="ARBA" id="ARBA00023209"/>
    </source>
</evidence>
<dbReference type="PROSITE" id="PS50146">
    <property type="entry name" value="DAGK"/>
    <property type="match status" value="1"/>
</dbReference>
<gene>
    <name evidence="10" type="ORF">CE91St30_19360</name>
</gene>
<dbReference type="EMBL" id="AP025564">
    <property type="protein sequence ID" value="BDE96603.1"/>
    <property type="molecule type" value="Genomic_DNA"/>
</dbReference>
<evidence type="ECO:0000259" key="9">
    <source>
        <dbReference type="PROSITE" id="PS50146"/>
    </source>
</evidence>
<feature type="domain" description="DAGKc" evidence="9">
    <location>
        <begin position="2"/>
        <end position="136"/>
    </location>
</feature>
<protein>
    <submittedName>
        <fullName evidence="10">Diacylglycerol kinase</fullName>
    </submittedName>
</protein>
<dbReference type="InterPro" id="IPR005218">
    <property type="entry name" value="Diacylglycerol/lipid_kinase"/>
</dbReference>
<dbReference type="InterPro" id="IPR045540">
    <property type="entry name" value="YegS/DAGK_C"/>
</dbReference>
<evidence type="ECO:0000256" key="6">
    <source>
        <dbReference type="ARBA" id="ARBA00022840"/>
    </source>
</evidence>
<keyword evidence="7" id="KW-0594">Phospholipid biosynthesis</keyword>
<keyword evidence="7" id="KW-0444">Lipid biosynthesis</keyword>
<comment type="similarity">
    <text evidence="2">Belongs to the diacylglycerol/lipid kinase family.</text>
</comment>
<accession>A0ABN6MF71</accession>
<dbReference type="GO" id="GO:0016301">
    <property type="term" value="F:kinase activity"/>
    <property type="evidence" value="ECO:0007669"/>
    <property type="project" value="UniProtKB-KW"/>
</dbReference>
<dbReference type="SUPFAM" id="SSF111331">
    <property type="entry name" value="NAD kinase/diacylglycerol kinase-like"/>
    <property type="match status" value="1"/>
</dbReference>
<keyword evidence="8" id="KW-1208">Phospholipid metabolism</keyword>
<keyword evidence="11" id="KW-1185">Reference proteome</keyword>
<dbReference type="Pfam" id="PF19279">
    <property type="entry name" value="YegS_C"/>
    <property type="match status" value="1"/>
</dbReference>